<keyword evidence="5" id="KW-0407">Ion channel</keyword>
<keyword evidence="3 5" id="KW-1133">Transmembrane helix</keyword>
<dbReference type="PANTHER" id="PTHR18945">
    <property type="entry name" value="NEUROTRANSMITTER GATED ION CHANNEL"/>
    <property type="match status" value="1"/>
</dbReference>
<dbReference type="HOGENOM" id="CLU_018074_2_1_1"/>
<comment type="similarity">
    <text evidence="5">Belongs to the ligand-gated ion channel (TC 1.A.9) family.</text>
</comment>
<feature type="transmembrane region" description="Helical" evidence="5">
    <location>
        <begin position="196"/>
        <end position="218"/>
    </location>
</feature>
<dbReference type="SUPFAM" id="SSF63712">
    <property type="entry name" value="Nicotinic receptor ligand binding domain-like"/>
    <property type="match status" value="1"/>
</dbReference>
<organism evidence="8 9">
    <name type="scientific">Capitella teleta</name>
    <name type="common">Polychaete worm</name>
    <dbReference type="NCBI Taxonomy" id="283909"/>
    <lineage>
        <taxon>Eukaryota</taxon>
        <taxon>Metazoa</taxon>
        <taxon>Spiralia</taxon>
        <taxon>Lophotrochozoa</taxon>
        <taxon>Annelida</taxon>
        <taxon>Polychaeta</taxon>
        <taxon>Sedentaria</taxon>
        <taxon>Scolecida</taxon>
        <taxon>Capitellidae</taxon>
        <taxon>Capitella</taxon>
    </lineage>
</organism>
<dbReference type="PRINTS" id="PR00252">
    <property type="entry name" value="NRIONCHANNEL"/>
</dbReference>
<name>X2BAQ3_CAPTE</name>
<dbReference type="EMBL" id="AMQN01000407">
    <property type="status" value="NOT_ANNOTATED_CDS"/>
    <property type="molecule type" value="Genomic_DNA"/>
</dbReference>
<evidence type="ECO:0008006" key="10">
    <source>
        <dbReference type="Google" id="ProtNLM"/>
    </source>
</evidence>
<comment type="caution">
    <text evidence="5">Lacks conserved residue(s) required for the propagation of feature annotation.</text>
</comment>
<dbReference type="InterPro" id="IPR006202">
    <property type="entry name" value="Neur_chan_lig-bd"/>
</dbReference>
<dbReference type="InterPro" id="IPR038050">
    <property type="entry name" value="Neuro_actylchol_rec"/>
</dbReference>
<dbReference type="InterPro" id="IPR018000">
    <property type="entry name" value="Neurotransmitter_ion_chnl_CS"/>
</dbReference>
<dbReference type="Proteomes" id="UP000014760">
    <property type="component" value="Unassembled WGS sequence"/>
</dbReference>
<feature type="domain" description="Neurotransmitter-gated ion-channel transmembrane" evidence="7">
    <location>
        <begin position="200"/>
        <end position="304"/>
    </location>
</feature>
<evidence type="ECO:0000256" key="1">
    <source>
        <dbReference type="ARBA" id="ARBA00004141"/>
    </source>
</evidence>
<dbReference type="GO" id="GO:0016020">
    <property type="term" value="C:membrane"/>
    <property type="evidence" value="ECO:0007669"/>
    <property type="project" value="UniProtKB-SubCell"/>
</dbReference>
<dbReference type="GO" id="GO:0005230">
    <property type="term" value="F:extracellular ligand-gated monoatomic ion channel activity"/>
    <property type="evidence" value="ECO:0007669"/>
    <property type="project" value="InterPro"/>
</dbReference>
<reference evidence="9" key="1">
    <citation type="submission" date="2012-12" db="EMBL/GenBank/DDBJ databases">
        <authorList>
            <person name="Hellsten U."/>
            <person name="Grimwood J."/>
            <person name="Chapman J.A."/>
            <person name="Shapiro H."/>
            <person name="Aerts A."/>
            <person name="Otillar R.P."/>
            <person name="Terry A.Y."/>
            <person name="Boore J.L."/>
            <person name="Simakov O."/>
            <person name="Marletaz F."/>
            <person name="Cho S.-J."/>
            <person name="Edsinger-Gonzales E."/>
            <person name="Havlak P."/>
            <person name="Kuo D.-H."/>
            <person name="Larsson T."/>
            <person name="Lv J."/>
            <person name="Arendt D."/>
            <person name="Savage R."/>
            <person name="Osoegawa K."/>
            <person name="de Jong P."/>
            <person name="Lindberg D.R."/>
            <person name="Seaver E.C."/>
            <person name="Weisblat D.A."/>
            <person name="Putnam N.H."/>
            <person name="Grigoriev I.V."/>
            <person name="Rokhsar D.S."/>
        </authorList>
    </citation>
    <scope>NUCLEOTIDE SEQUENCE</scope>
    <source>
        <strain evidence="9">I ESC-2004</strain>
    </source>
</reference>
<feature type="domain" description="Neurotransmitter-gated ion-channel ligand-binding" evidence="6">
    <location>
        <begin position="6"/>
        <end position="193"/>
    </location>
</feature>
<dbReference type="GO" id="GO:0004888">
    <property type="term" value="F:transmembrane signaling receptor activity"/>
    <property type="evidence" value="ECO:0007669"/>
    <property type="project" value="InterPro"/>
</dbReference>
<evidence type="ECO:0000259" key="7">
    <source>
        <dbReference type="Pfam" id="PF02932"/>
    </source>
</evidence>
<dbReference type="CDD" id="cd19051">
    <property type="entry name" value="LGIC_TM_cation"/>
    <property type="match status" value="1"/>
</dbReference>
<evidence type="ECO:0000313" key="9">
    <source>
        <dbReference type="Proteomes" id="UP000014760"/>
    </source>
</evidence>
<dbReference type="PROSITE" id="PS00236">
    <property type="entry name" value="NEUROTR_ION_CHANNEL"/>
    <property type="match status" value="1"/>
</dbReference>
<evidence type="ECO:0000256" key="5">
    <source>
        <dbReference type="RuleBase" id="RU000687"/>
    </source>
</evidence>
<keyword evidence="4 5" id="KW-0472">Membrane</keyword>
<evidence type="ECO:0000313" key="8">
    <source>
        <dbReference type="EnsemblMetazoa" id="CapteP89098"/>
    </source>
</evidence>
<dbReference type="OrthoDB" id="5975154at2759"/>
<dbReference type="Gene3D" id="1.20.58.390">
    <property type="entry name" value="Neurotransmitter-gated ion-channel transmembrane domain"/>
    <property type="match status" value="1"/>
</dbReference>
<sequence>MLPNCTDDKPPVQVNISLSLINILDVDERVQILKSSMWVRWHWKDCRLQWDPKQYDDVTVIHLGRERVWIPDITLYDSASVMDFLDVIQYQRPVIKYTGHLVFGFPSIISSTCYINILNFPYDLQRCRLKFSSWSYDNKFLDVSNSSPTGDLSAYVANNEWSLEGFTVERSSVNYTTSSFPDVTFFVEIRRHPLHIYINLLLPCIVISLIGVFMFLLPPESGERISLGITSLLSMVVFSMNIASSLPATNATVPHITKYFSCSIILVACSAVCTILIMRLHHTSDSIRLPRWVKRVIIECIGSVILLGQSCQYQKV</sequence>
<dbReference type="FunFam" id="1.20.58.390:FF:000043">
    <property type="entry name" value="AcetylCholine Receptor"/>
    <property type="match status" value="1"/>
</dbReference>
<evidence type="ECO:0000256" key="4">
    <source>
        <dbReference type="ARBA" id="ARBA00023136"/>
    </source>
</evidence>
<feature type="transmembrane region" description="Helical" evidence="5">
    <location>
        <begin position="225"/>
        <end position="244"/>
    </location>
</feature>
<dbReference type="EnsemblMetazoa" id="CapteT89098">
    <property type="protein sequence ID" value="CapteP89098"/>
    <property type="gene ID" value="CapteG89098"/>
</dbReference>
<dbReference type="Gene3D" id="2.70.170.10">
    <property type="entry name" value="Neurotransmitter-gated ion-channel ligand-binding domain"/>
    <property type="match status" value="1"/>
</dbReference>
<keyword evidence="9" id="KW-1185">Reference proteome</keyword>
<reference evidence="8" key="3">
    <citation type="submission" date="2015-06" db="UniProtKB">
        <authorList>
            <consortium name="EnsemblMetazoa"/>
        </authorList>
    </citation>
    <scope>IDENTIFICATION</scope>
</reference>
<dbReference type="InterPro" id="IPR006029">
    <property type="entry name" value="Neurotrans-gated_channel_TM"/>
</dbReference>
<comment type="subcellular location">
    <subcellularLocation>
        <location evidence="1">Membrane</location>
        <topology evidence="1">Multi-pass membrane protein</topology>
    </subcellularLocation>
</comment>
<dbReference type="SUPFAM" id="SSF90112">
    <property type="entry name" value="Neurotransmitter-gated ion-channel transmembrane pore"/>
    <property type="match status" value="1"/>
</dbReference>
<keyword evidence="2 5" id="KW-0812">Transmembrane</keyword>
<dbReference type="AlphaFoldDB" id="X2BAQ3"/>
<keyword evidence="5" id="KW-0406">Ion transport</keyword>
<dbReference type="FunFam" id="2.70.170.10:FF:000028">
    <property type="entry name" value="AcetylCholine Receptor"/>
    <property type="match status" value="1"/>
</dbReference>
<evidence type="ECO:0000259" key="6">
    <source>
        <dbReference type="Pfam" id="PF02931"/>
    </source>
</evidence>
<feature type="transmembrane region" description="Helical" evidence="5">
    <location>
        <begin position="256"/>
        <end position="278"/>
    </location>
</feature>
<evidence type="ECO:0000256" key="2">
    <source>
        <dbReference type="ARBA" id="ARBA00022692"/>
    </source>
</evidence>
<dbReference type="Pfam" id="PF02931">
    <property type="entry name" value="Neur_chan_LBD"/>
    <property type="match status" value="1"/>
</dbReference>
<protein>
    <recommendedName>
        <fullName evidence="10">Neurotransmitter-gated ion-channel ligand-binding domain-containing protein</fullName>
    </recommendedName>
</protein>
<dbReference type="Pfam" id="PF02932">
    <property type="entry name" value="Neur_chan_memb"/>
    <property type="match status" value="1"/>
</dbReference>
<accession>X2BAQ3</accession>
<proteinExistence type="inferred from homology"/>
<dbReference type="CDD" id="cd18997">
    <property type="entry name" value="LGIC_ECD_nAChR"/>
    <property type="match status" value="1"/>
</dbReference>
<dbReference type="InterPro" id="IPR006201">
    <property type="entry name" value="Neur_channel"/>
</dbReference>
<dbReference type="OMA" id="FITHNEW"/>
<dbReference type="InterPro" id="IPR036734">
    <property type="entry name" value="Neur_chan_lig-bd_sf"/>
</dbReference>
<reference evidence="9" key="2">
    <citation type="journal article" date="2013" name="Nature">
        <title>Insights into bilaterian evolution from three spiralian genomes.</title>
        <authorList>
            <person name="Simakov O."/>
            <person name="Marletaz F."/>
            <person name="Cho S.J."/>
            <person name="Edsinger-Gonzales E."/>
            <person name="Havlak P."/>
            <person name="Hellsten U."/>
            <person name="Kuo D.H."/>
            <person name="Larsson T."/>
            <person name="Lv J."/>
            <person name="Arendt D."/>
            <person name="Savage R."/>
            <person name="Osoegawa K."/>
            <person name="de Jong P."/>
            <person name="Grimwood J."/>
            <person name="Chapman J.A."/>
            <person name="Shapiro H."/>
            <person name="Aerts A."/>
            <person name="Otillar R.P."/>
            <person name="Terry A.Y."/>
            <person name="Boore J.L."/>
            <person name="Grigoriev I.V."/>
            <person name="Lindberg D.R."/>
            <person name="Seaver E.C."/>
            <person name="Weisblat D.A."/>
            <person name="Putnam N.H."/>
            <person name="Rokhsar D.S."/>
        </authorList>
    </citation>
    <scope>NUCLEOTIDE SEQUENCE</scope>
    <source>
        <strain evidence="9">I ESC-2004</strain>
    </source>
</reference>
<evidence type="ECO:0000256" key="3">
    <source>
        <dbReference type="ARBA" id="ARBA00022989"/>
    </source>
</evidence>
<keyword evidence="5" id="KW-0813">Transport</keyword>
<dbReference type="InterPro" id="IPR036719">
    <property type="entry name" value="Neuro-gated_channel_TM_sf"/>
</dbReference>